<dbReference type="HOGENOM" id="CLU_097806_0_3_2"/>
<dbReference type="EMBL" id="CP007536">
    <property type="protein sequence ID" value="AIC16091.1"/>
    <property type="molecule type" value="Genomic_DNA"/>
</dbReference>
<dbReference type="InterPro" id="IPR011991">
    <property type="entry name" value="ArsR-like_HTH"/>
</dbReference>
<evidence type="ECO:0000256" key="3">
    <source>
        <dbReference type="ARBA" id="ARBA00023163"/>
    </source>
</evidence>
<keyword evidence="6" id="KW-1185">Reference proteome</keyword>
<organism evidence="5 6">
    <name type="scientific">Nitrososphaera viennensis EN76</name>
    <dbReference type="NCBI Taxonomy" id="926571"/>
    <lineage>
        <taxon>Archaea</taxon>
        <taxon>Nitrososphaerota</taxon>
        <taxon>Nitrososphaeria</taxon>
        <taxon>Nitrososphaerales</taxon>
        <taxon>Nitrososphaeraceae</taxon>
        <taxon>Nitrososphaera</taxon>
    </lineage>
</organism>
<dbReference type="SMART" id="SM00418">
    <property type="entry name" value="HTH_ARSR"/>
    <property type="match status" value="1"/>
</dbReference>
<dbReference type="PANTHER" id="PTHR33154:SF33">
    <property type="entry name" value="TRANSCRIPTIONAL REPRESSOR SDPR"/>
    <property type="match status" value="1"/>
</dbReference>
<dbReference type="Pfam" id="PF01022">
    <property type="entry name" value="HTH_5"/>
    <property type="match status" value="1"/>
</dbReference>
<dbReference type="Gene3D" id="1.10.10.10">
    <property type="entry name" value="Winged helix-like DNA-binding domain superfamily/Winged helix DNA-binding domain"/>
    <property type="match status" value="1"/>
</dbReference>
<dbReference type="InterPro" id="IPR051081">
    <property type="entry name" value="HTH_MetalResp_TranReg"/>
</dbReference>
<dbReference type="PROSITE" id="PS50987">
    <property type="entry name" value="HTH_ARSR_2"/>
    <property type="match status" value="1"/>
</dbReference>
<dbReference type="InterPro" id="IPR001845">
    <property type="entry name" value="HTH_ArsR_DNA-bd_dom"/>
</dbReference>
<protein>
    <submittedName>
        <fullName evidence="5">Putative transcriptional regulator, ArsR family</fullName>
    </submittedName>
</protein>
<dbReference type="InterPro" id="IPR036390">
    <property type="entry name" value="WH_DNA-bd_sf"/>
</dbReference>
<dbReference type="NCBIfam" id="NF033788">
    <property type="entry name" value="HTH_metalloreg"/>
    <property type="match status" value="1"/>
</dbReference>
<feature type="domain" description="HTH arsR-type" evidence="4">
    <location>
        <begin position="1"/>
        <end position="91"/>
    </location>
</feature>
<dbReference type="AlphaFoldDB" id="A0A060HRE4"/>
<dbReference type="Proteomes" id="UP000027093">
    <property type="component" value="Chromosome"/>
</dbReference>
<dbReference type="PRINTS" id="PR00778">
    <property type="entry name" value="HTHARSR"/>
</dbReference>
<keyword evidence="2" id="KW-0238">DNA-binding</keyword>
<evidence type="ECO:0000313" key="6">
    <source>
        <dbReference type="Proteomes" id="UP000027093"/>
    </source>
</evidence>
<evidence type="ECO:0000256" key="1">
    <source>
        <dbReference type="ARBA" id="ARBA00023015"/>
    </source>
</evidence>
<dbReference type="GO" id="GO:0003700">
    <property type="term" value="F:DNA-binding transcription factor activity"/>
    <property type="evidence" value="ECO:0007669"/>
    <property type="project" value="InterPro"/>
</dbReference>
<dbReference type="SUPFAM" id="SSF46785">
    <property type="entry name" value="Winged helix' DNA-binding domain"/>
    <property type="match status" value="1"/>
</dbReference>
<evidence type="ECO:0000256" key="2">
    <source>
        <dbReference type="ARBA" id="ARBA00023125"/>
    </source>
</evidence>
<sequence>MNMPMGSPWKAMADDSRRQILVMLKEKERTPSEIATHFHFTLPALSTHLRVLRDAGLVNERREGQNRLYSVNRAQMSEMVRFFDAFWDDKLDSLKEYVENREGAKRK</sequence>
<dbReference type="KEGG" id="nvn:NVIE_018360"/>
<accession>A0A060HRE4</accession>
<gene>
    <name evidence="5" type="ORF">NVIE_018360</name>
</gene>
<evidence type="ECO:0000259" key="4">
    <source>
        <dbReference type="PROSITE" id="PS50987"/>
    </source>
</evidence>
<keyword evidence="1" id="KW-0805">Transcription regulation</keyword>
<dbReference type="CDD" id="cd00090">
    <property type="entry name" value="HTH_ARSR"/>
    <property type="match status" value="1"/>
</dbReference>
<reference evidence="5 6" key="1">
    <citation type="journal article" date="2014" name="Int. J. Syst. Evol. Microbiol.">
        <title>Nitrososphaera viennensis gen. nov., sp. nov., an aerobic and mesophilic, ammonia-oxidizing archaeon from soil and a member of the archaeal phylum Thaumarchaeota.</title>
        <authorList>
            <person name="Stieglmeier M."/>
            <person name="Klingl A."/>
            <person name="Alves R.J."/>
            <person name="Rittmann S.K."/>
            <person name="Melcher M."/>
            <person name="Leisch N."/>
            <person name="Schleper C."/>
        </authorList>
    </citation>
    <scope>NUCLEOTIDE SEQUENCE [LARGE SCALE GENOMIC DNA]</scope>
    <source>
        <strain evidence="5">EN76</strain>
    </source>
</reference>
<dbReference type="PANTHER" id="PTHR33154">
    <property type="entry name" value="TRANSCRIPTIONAL REGULATOR, ARSR FAMILY"/>
    <property type="match status" value="1"/>
</dbReference>
<dbReference type="GO" id="GO:0003677">
    <property type="term" value="F:DNA binding"/>
    <property type="evidence" value="ECO:0007669"/>
    <property type="project" value="UniProtKB-KW"/>
</dbReference>
<name>A0A060HRE4_9ARCH</name>
<evidence type="ECO:0000313" key="5">
    <source>
        <dbReference type="EMBL" id="AIC16091.1"/>
    </source>
</evidence>
<dbReference type="InterPro" id="IPR036388">
    <property type="entry name" value="WH-like_DNA-bd_sf"/>
</dbReference>
<keyword evidence="3" id="KW-0804">Transcription</keyword>
<dbReference type="STRING" id="926571.NVIE_018360"/>
<proteinExistence type="predicted"/>